<dbReference type="InterPro" id="IPR013974">
    <property type="entry name" value="SAF"/>
</dbReference>
<organism evidence="5 6">
    <name type="scientific">Hydrogenophaga electricum</name>
    <dbReference type="NCBI Taxonomy" id="1230953"/>
    <lineage>
        <taxon>Bacteria</taxon>
        <taxon>Pseudomonadati</taxon>
        <taxon>Pseudomonadota</taxon>
        <taxon>Betaproteobacteria</taxon>
        <taxon>Burkholderiales</taxon>
        <taxon>Comamonadaceae</taxon>
        <taxon>Hydrogenophaga</taxon>
    </lineage>
</organism>
<evidence type="ECO:0000256" key="2">
    <source>
        <dbReference type="ARBA" id="ARBA00022729"/>
    </source>
</evidence>
<keyword evidence="5" id="KW-0969">Cilium</keyword>
<dbReference type="Pfam" id="PF17656">
    <property type="entry name" value="ChapFlgA_N"/>
    <property type="match status" value="1"/>
</dbReference>
<dbReference type="SMART" id="SM00858">
    <property type="entry name" value="SAF"/>
    <property type="match status" value="1"/>
</dbReference>
<dbReference type="NCBIfam" id="TIGR03170">
    <property type="entry name" value="flgA_cterm"/>
    <property type="match status" value="1"/>
</dbReference>
<dbReference type="InterPro" id="IPR041231">
    <property type="entry name" value="FlgA_N"/>
</dbReference>
<comment type="subcellular location">
    <subcellularLocation>
        <location evidence="1">Periplasm</location>
    </subcellularLocation>
</comment>
<sequence length="273" mass="28844">MWRPDPSYIEGMVHVQAPLSVSTARRAAAWLALGGVLLAAALASPARAQGALVPAAPVAATGELAGLEQIARDWLEPALSAGGLENAQLRPEVIVGQLDSRLRLTTCQRIEPYLPPGTRLWGRSRIGLRCLEGPVRWNVFLPVTVKAWGPAWVLKRPVPAGTALVQDDAELAEIDWAEHPASVLADPGLWQGQQAAFALSAGQTLRQNMVRPIPAFAPGTQVRVSTRAGALEVVVTGQALGVGVTGQLVRVRLAGGKVISGTVRDSQTVEVQL</sequence>
<evidence type="ECO:0000256" key="3">
    <source>
        <dbReference type="ARBA" id="ARBA00022764"/>
    </source>
</evidence>
<dbReference type="Gene3D" id="3.90.1210.10">
    <property type="entry name" value="Antifreeze-like/N-acetylneuraminic acid synthase C-terminal domain"/>
    <property type="match status" value="1"/>
</dbReference>
<protein>
    <submittedName>
        <fullName evidence="5">Flagellar basal body P-ring biosynthesis protein FlgA</fullName>
    </submittedName>
</protein>
<comment type="caution">
    <text evidence="5">The sequence shown here is derived from an EMBL/GenBank/DDBJ whole genome shotgun (WGS) entry which is preliminary data.</text>
</comment>
<keyword evidence="3" id="KW-0574">Periplasm</keyword>
<dbReference type="InterPro" id="IPR039246">
    <property type="entry name" value="Flagellar_FlgA"/>
</dbReference>
<reference evidence="6" key="1">
    <citation type="journal article" date="2019" name="Int. J. Syst. Evol. Microbiol.">
        <title>The Global Catalogue of Microorganisms (GCM) 10K type strain sequencing project: providing services to taxonomists for standard genome sequencing and annotation.</title>
        <authorList>
            <consortium name="The Broad Institute Genomics Platform"/>
            <consortium name="The Broad Institute Genome Sequencing Center for Infectious Disease"/>
            <person name="Wu L."/>
            <person name="Ma J."/>
        </authorList>
    </citation>
    <scope>NUCLEOTIDE SEQUENCE [LARGE SCALE GENOMIC DNA]</scope>
    <source>
        <strain evidence="6">NBRC 109341</strain>
    </source>
</reference>
<dbReference type="EMBL" id="BSPB01000025">
    <property type="protein sequence ID" value="GLS15407.1"/>
    <property type="molecule type" value="Genomic_DNA"/>
</dbReference>
<name>A0ABQ6C510_9BURK</name>
<accession>A0ABQ6C510</accession>
<proteinExistence type="predicted"/>
<evidence type="ECO:0000259" key="4">
    <source>
        <dbReference type="SMART" id="SM00858"/>
    </source>
</evidence>
<evidence type="ECO:0000313" key="6">
    <source>
        <dbReference type="Proteomes" id="UP001156903"/>
    </source>
</evidence>
<dbReference type="Gene3D" id="2.30.30.760">
    <property type="match status" value="1"/>
</dbReference>
<dbReference type="Proteomes" id="UP001156903">
    <property type="component" value="Unassembled WGS sequence"/>
</dbReference>
<gene>
    <name evidence="5" type="primary">flgA</name>
    <name evidence="5" type="ORF">GCM10007935_28430</name>
</gene>
<dbReference type="InterPro" id="IPR017585">
    <property type="entry name" value="SAF_FlgA"/>
</dbReference>
<evidence type="ECO:0000256" key="1">
    <source>
        <dbReference type="ARBA" id="ARBA00004418"/>
    </source>
</evidence>
<keyword evidence="6" id="KW-1185">Reference proteome</keyword>
<keyword evidence="5" id="KW-0966">Cell projection</keyword>
<feature type="domain" description="SAF" evidence="4">
    <location>
        <begin position="149"/>
        <end position="211"/>
    </location>
</feature>
<dbReference type="PANTHER" id="PTHR36307:SF1">
    <property type="entry name" value="FLAGELLA BASAL BODY P-RING FORMATION PROTEIN FLGA"/>
    <property type="match status" value="1"/>
</dbReference>
<keyword evidence="5" id="KW-0282">Flagellum</keyword>
<dbReference type="Pfam" id="PF13144">
    <property type="entry name" value="ChapFlgA"/>
    <property type="match status" value="1"/>
</dbReference>
<dbReference type="PANTHER" id="PTHR36307">
    <property type="entry name" value="FLAGELLA BASAL BODY P-RING FORMATION PROTEIN FLGA"/>
    <property type="match status" value="1"/>
</dbReference>
<keyword evidence="2" id="KW-0732">Signal</keyword>
<dbReference type="CDD" id="cd11614">
    <property type="entry name" value="SAF_CpaB_FlgA_like"/>
    <property type="match status" value="1"/>
</dbReference>
<evidence type="ECO:0000313" key="5">
    <source>
        <dbReference type="EMBL" id="GLS15407.1"/>
    </source>
</evidence>